<protein>
    <submittedName>
        <fullName evidence="1">Uncharacterized protein</fullName>
    </submittedName>
</protein>
<accession>A0A506PJU7</accession>
<comment type="caution">
    <text evidence="1">The sequence shown here is derived from an EMBL/GenBank/DDBJ whole genome shotgun (WGS) entry which is preliminary data.</text>
</comment>
<dbReference type="OrthoDB" id="1258369at2"/>
<proteinExistence type="predicted"/>
<dbReference type="Proteomes" id="UP000317332">
    <property type="component" value="Unassembled WGS sequence"/>
</dbReference>
<dbReference type="RefSeq" id="WP_140990359.1">
    <property type="nucleotide sequence ID" value="NZ_VHIQ01000004.1"/>
</dbReference>
<gene>
    <name evidence="1" type="ORF">FJ651_09930</name>
</gene>
<reference evidence="1 2" key="1">
    <citation type="submission" date="2019-06" db="EMBL/GenBank/DDBJ databases">
        <title>Flavobacteriaceae Paucihalobacterium erythroidium CWB-1, complete genome.</title>
        <authorList>
            <person name="Wu S."/>
        </authorList>
    </citation>
    <scope>NUCLEOTIDE SEQUENCE [LARGE SCALE GENOMIC DNA]</scope>
    <source>
        <strain evidence="1 2">CWB-1</strain>
    </source>
</reference>
<dbReference type="EMBL" id="VHIQ01000004">
    <property type="protein sequence ID" value="TPV33397.1"/>
    <property type="molecule type" value="Genomic_DNA"/>
</dbReference>
<name>A0A506PJU7_9FLAO</name>
<keyword evidence="2" id="KW-1185">Reference proteome</keyword>
<sequence>MAGFSFGQSEDREITNVNTKYNRKYVKSRKTLEGSFPNETHTTIRLLIQKELKTIIPDDSNILIQYEQSATNCIAYNDYGKRQPIVIKNIADSDKVRLAKFQTIPFWVYNANSFFAEHFENHPDYHLDSGYFKKNIFELNENCSAFFLLKSSGEFMIHYGEDYMTEVFNFLKR</sequence>
<evidence type="ECO:0000313" key="2">
    <source>
        <dbReference type="Proteomes" id="UP000317332"/>
    </source>
</evidence>
<organism evidence="1 2">
    <name type="scientific">Paucihalobacter ruber</name>
    <dbReference type="NCBI Taxonomy" id="2567861"/>
    <lineage>
        <taxon>Bacteria</taxon>
        <taxon>Pseudomonadati</taxon>
        <taxon>Bacteroidota</taxon>
        <taxon>Flavobacteriia</taxon>
        <taxon>Flavobacteriales</taxon>
        <taxon>Flavobacteriaceae</taxon>
        <taxon>Paucihalobacter</taxon>
    </lineage>
</organism>
<dbReference type="AlphaFoldDB" id="A0A506PJU7"/>
<evidence type="ECO:0000313" key="1">
    <source>
        <dbReference type="EMBL" id="TPV33397.1"/>
    </source>
</evidence>